<gene>
    <name evidence="6" type="ORF">J2S19_004098</name>
</gene>
<dbReference type="PANTHER" id="PTHR30461">
    <property type="entry name" value="DNA-INVERTASE FROM LAMBDOID PROPHAGE"/>
    <property type="match status" value="1"/>
</dbReference>
<comment type="caution">
    <text evidence="6">The sequence shown here is derived from an EMBL/GenBank/DDBJ whole genome shotgun (WGS) entry which is preliminary data.</text>
</comment>
<accession>A0ABT9ZLW4</accession>
<keyword evidence="3" id="KW-0233">DNA recombination</keyword>
<dbReference type="SUPFAM" id="SSF53041">
    <property type="entry name" value="Resolvase-like"/>
    <property type="match status" value="1"/>
</dbReference>
<evidence type="ECO:0000313" key="7">
    <source>
        <dbReference type="Proteomes" id="UP001234495"/>
    </source>
</evidence>
<feature type="domain" description="Resolvase/invertase-type recombinase catalytic" evidence="5">
    <location>
        <begin position="2"/>
        <end position="52"/>
    </location>
</feature>
<keyword evidence="2" id="KW-0238">DNA-binding</keyword>
<dbReference type="PROSITE" id="PS00397">
    <property type="entry name" value="RECOMBINASES_1"/>
    <property type="match status" value="1"/>
</dbReference>
<feature type="active site" description="O-(5'-phospho-DNA)-serine intermediate" evidence="4">
    <location>
        <position position="10"/>
    </location>
</feature>
<keyword evidence="7" id="KW-1185">Reference proteome</keyword>
<dbReference type="InterPro" id="IPR050639">
    <property type="entry name" value="SSR_resolvase"/>
</dbReference>
<dbReference type="Proteomes" id="UP001234495">
    <property type="component" value="Unassembled WGS sequence"/>
</dbReference>
<evidence type="ECO:0000256" key="3">
    <source>
        <dbReference type="ARBA" id="ARBA00023172"/>
    </source>
</evidence>
<name>A0ABT9ZLW4_9BACI</name>
<protein>
    <submittedName>
        <fullName evidence="6">DNA invertase Pin-like site-specific DNA recombinase</fullName>
    </submittedName>
</protein>
<keyword evidence="1" id="KW-0229">DNA integration</keyword>
<evidence type="ECO:0000256" key="1">
    <source>
        <dbReference type="ARBA" id="ARBA00022908"/>
    </source>
</evidence>
<evidence type="ECO:0000313" key="6">
    <source>
        <dbReference type="EMBL" id="MDQ0232776.1"/>
    </source>
</evidence>
<dbReference type="Gene3D" id="3.40.50.1390">
    <property type="entry name" value="Resolvase, N-terminal catalytic domain"/>
    <property type="match status" value="1"/>
</dbReference>
<sequence>MKVIGYIRVSTQGQARDGYSLAYQEDEIKAYCQAQGYTLLRLFKDEGISGAK</sequence>
<dbReference type="InterPro" id="IPR006118">
    <property type="entry name" value="Recombinase_CS"/>
</dbReference>
<dbReference type="PROSITE" id="PS51736">
    <property type="entry name" value="RECOMBINASES_3"/>
    <property type="match status" value="1"/>
</dbReference>
<evidence type="ECO:0000259" key="5">
    <source>
        <dbReference type="PROSITE" id="PS51736"/>
    </source>
</evidence>
<dbReference type="InterPro" id="IPR036162">
    <property type="entry name" value="Resolvase-like_N_sf"/>
</dbReference>
<dbReference type="InterPro" id="IPR006119">
    <property type="entry name" value="Resolv_N"/>
</dbReference>
<evidence type="ECO:0000256" key="2">
    <source>
        <dbReference type="ARBA" id="ARBA00023125"/>
    </source>
</evidence>
<reference evidence="6 7" key="1">
    <citation type="submission" date="2023-07" db="EMBL/GenBank/DDBJ databases">
        <title>Genomic Encyclopedia of Type Strains, Phase IV (KMG-IV): sequencing the most valuable type-strain genomes for metagenomic binning, comparative biology and taxonomic classification.</title>
        <authorList>
            <person name="Goeker M."/>
        </authorList>
    </citation>
    <scope>NUCLEOTIDE SEQUENCE [LARGE SCALE GENOMIC DNA]</scope>
    <source>
        <strain evidence="6 7">DSM 29005</strain>
    </source>
</reference>
<dbReference type="Pfam" id="PF00239">
    <property type="entry name" value="Resolvase"/>
    <property type="match status" value="1"/>
</dbReference>
<dbReference type="EMBL" id="JAUSUD010000024">
    <property type="protein sequence ID" value="MDQ0232776.1"/>
    <property type="molecule type" value="Genomic_DNA"/>
</dbReference>
<proteinExistence type="predicted"/>
<evidence type="ECO:0000256" key="4">
    <source>
        <dbReference type="PROSITE-ProRule" id="PRU10137"/>
    </source>
</evidence>
<dbReference type="PANTHER" id="PTHR30461:SF2">
    <property type="entry name" value="SERINE RECOMBINASE PINE-RELATED"/>
    <property type="match status" value="1"/>
</dbReference>
<organism evidence="6 7">
    <name type="scientific">Metabacillus malikii</name>
    <dbReference type="NCBI Taxonomy" id="1504265"/>
    <lineage>
        <taxon>Bacteria</taxon>
        <taxon>Bacillati</taxon>
        <taxon>Bacillota</taxon>
        <taxon>Bacilli</taxon>
        <taxon>Bacillales</taxon>
        <taxon>Bacillaceae</taxon>
        <taxon>Metabacillus</taxon>
    </lineage>
</organism>